<gene>
    <name evidence="1" type="ORF">H6A31_01525</name>
</gene>
<organism evidence="1 2">
    <name type="scientific">Bacteroides mediterraneensis</name>
    <dbReference type="NCBI Taxonomy" id="1841856"/>
    <lineage>
        <taxon>Bacteria</taxon>
        <taxon>Pseudomonadati</taxon>
        <taxon>Bacteroidota</taxon>
        <taxon>Bacteroidia</taxon>
        <taxon>Bacteroidales</taxon>
        <taxon>Bacteroidaceae</taxon>
        <taxon>Bacteroides</taxon>
    </lineage>
</organism>
<dbReference type="EMBL" id="JACJJW010000002">
    <property type="protein sequence ID" value="MBM6757385.1"/>
    <property type="molecule type" value="Genomic_DNA"/>
</dbReference>
<keyword evidence="2" id="KW-1185">Reference proteome</keyword>
<name>A0ABS2ERU1_9BACE</name>
<reference evidence="1 2" key="1">
    <citation type="journal article" date="2021" name="Sci. Rep.">
        <title>The distribution of antibiotic resistance genes in chicken gut microbiota commensals.</title>
        <authorList>
            <person name="Juricova H."/>
            <person name="Matiasovicova J."/>
            <person name="Kubasova T."/>
            <person name="Cejkova D."/>
            <person name="Rychlik I."/>
        </authorList>
    </citation>
    <scope>NUCLEOTIDE SEQUENCE [LARGE SCALE GENOMIC DNA]</scope>
    <source>
        <strain evidence="1 2">An801</strain>
    </source>
</reference>
<evidence type="ECO:0008006" key="3">
    <source>
        <dbReference type="Google" id="ProtNLM"/>
    </source>
</evidence>
<proteinExistence type="predicted"/>
<accession>A0ABS2ERU1</accession>
<dbReference type="RefSeq" id="WP_204474044.1">
    <property type="nucleotide sequence ID" value="NZ_JACJJW010000002.1"/>
</dbReference>
<comment type="caution">
    <text evidence="1">The sequence shown here is derived from an EMBL/GenBank/DDBJ whole genome shotgun (WGS) entry which is preliminary data.</text>
</comment>
<dbReference type="Proteomes" id="UP000703295">
    <property type="component" value="Unassembled WGS sequence"/>
</dbReference>
<protein>
    <recommendedName>
        <fullName evidence="3">Major capsid protein</fullName>
    </recommendedName>
</protein>
<evidence type="ECO:0000313" key="2">
    <source>
        <dbReference type="Proteomes" id="UP000703295"/>
    </source>
</evidence>
<sequence>MAGLNKEIWLPGIEEQFIPDTSFVAEGRNLDAWTDNGFLNLQEAGVNPEVIENNEVWPIPIVRREDIPHKLEMKRFDTENTVHINAIEVEESAGKRESVIRGHRVSLQTKFAKMAGYNWSPAKNTETTPVSVVNTGEKSSINNTYYAFTYEELLKLDTQCNLMDMPTEGRILLLHPWHAADLRKQDLEMYKSFFNGSSMFNFKVYITAMTPRYNGDSGQRVAYGAPVNGTDAIASTFFYKEAVGAAKSSFDMYYRLNDPEYRGDVIGFNMRGLALPTTGKYLGAIVTKKHE</sequence>
<evidence type="ECO:0000313" key="1">
    <source>
        <dbReference type="EMBL" id="MBM6757385.1"/>
    </source>
</evidence>